<comment type="caution">
    <text evidence="2">The sequence shown here is derived from an EMBL/GenBank/DDBJ whole genome shotgun (WGS) entry which is preliminary data.</text>
</comment>
<name>A0A098TM27_9CYAN</name>
<dbReference type="EMBL" id="JJML01000008">
    <property type="protein sequence ID" value="KGF73370.1"/>
    <property type="molecule type" value="Genomic_DNA"/>
</dbReference>
<keyword evidence="1" id="KW-1133">Transmembrane helix</keyword>
<dbReference type="SUPFAM" id="SSF82171">
    <property type="entry name" value="DPP6 N-terminal domain-like"/>
    <property type="match status" value="1"/>
</dbReference>
<feature type="transmembrane region" description="Helical" evidence="1">
    <location>
        <begin position="248"/>
        <end position="271"/>
    </location>
</feature>
<dbReference type="STRING" id="1497020.DO97_19905"/>
<proteinExistence type="predicted"/>
<dbReference type="AlphaFoldDB" id="A0A098TM27"/>
<dbReference type="RefSeq" id="WP_036531397.1">
    <property type="nucleotide sequence ID" value="NZ_JJML01000008.1"/>
</dbReference>
<evidence type="ECO:0000313" key="3">
    <source>
        <dbReference type="Proteomes" id="UP000030170"/>
    </source>
</evidence>
<gene>
    <name evidence="2" type="ORF">DO97_19905</name>
</gene>
<evidence type="ECO:0000313" key="2">
    <source>
        <dbReference type="EMBL" id="KGF73370.1"/>
    </source>
</evidence>
<dbReference type="OrthoDB" id="8879187at2"/>
<keyword evidence="1" id="KW-0812">Transmembrane</keyword>
<organism evidence="2 3">
    <name type="scientific">Neosynechococcus sphagnicola sy1</name>
    <dbReference type="NCBI Taxonomy" id="1497020"/>
    <lineage>
        <taxon>Bacteria</taxon>
        <taxon>Bacillati</taxon>
        <taxon>Cyanobacteriota</taxon>
        <taxon>Cyanophyceae</taxon>
        <taxon>Neosynechococcales</taxon>
        <taxon>Neosynechococcaceae</taxon>
        <taxon>Neosynechococcus</taxon>
    </lineage>
</organism>
<sequence>MSLNIAYIARGKLHLKVNGTPVQVIDSEFGRALQERVLQSQRRNAWKSQGLIESFVSTRGLRKLNQTEDATPQVAFTNLCRSAEGKLFYALEAGEVGGIFSLDQASLSEQRLFHTSDFTVRHLDLHSQQPLLACAISHRTGAVNIATMPIQGSRPFEITEGDSVDLAPHWVAGAARVLVYQSAGIGRDRNGYIRDQAPFTIEKLDLDRQQITTLLADPQFDLLGPQLTSDGTLYYIRRPYRPLHRRSGLLRTLLDIVMMPLWFLYAIFQWINFFTLRYTGKPLMTAGQPQPMDVKQMMVWGNLIDAEQAARRNRFGEADAPALVPRSWQLVRQRPAQQPEVLSEGVLAFDLAADGTLVYANGSAVYCLPPSGVAERLVVDHLIEQVTIL</sequence>
<keyword evidence="1" id="KW-0472">Membrane</keyword>
<protein>
    <submittedName>
        <fullName evidence="2">Uncharacterized protein</fullName>
    </submittedName>
</protein>
<dbReference type="Proteomes" id="UP000030170">
    <property type="component" value="Unassembled WGS sequence"/>
</dbReference>
<keyword evidence="3" id="KW-1185">Reference proteome</keyword>
<accession>A0A098TM27</accession>
<evidence type="ECO:0000256" key="1">
    <source>
        <dbReference type="SAM" id="Phobius"/>
    </source>
</evidence>
<reference evidence="2 3" key="1">
    <citation type="journal article" date="2014" name="Mol. Ecol.">
        <title>Evolution of Synechococcus.</title>
        <authorList>
            <person name="Dvorak P."/>
            <person name="Casamatta D."/>
            <person name="Hasler P."/>
            <person name="Poulickova A."/>
            <person name="Ondrej V."/>
            <person name="Sanges R."/>
        </authorList>
    </citation>
    <scope>NUCLEOTIDE SEQUENCE [LARGE SCALE GENOMIC DNA]</scope>
    <source>
        <strain evidence="2 3">CAUP A 1101</strain>
    </source>
</reference>